<dbReference type="Pfam" id="PF00593">
    <property type="entry name" value="TonB_dep_Rec_b-barrel"/>
    <property type="match status" value="1"/>
</dbReference>
<dbReference type="GO" id="GO:0009279">
    <property type="term" value="C:cell outer membrane"/>
    <property type="evidence" value="ECO:0007669"/>
    <property type="project" value="UniProtKB-SubCell"/>
</dbReference>
<comment type="similarity">
    <text evidence="8 9">Belongs to the TonB-dependent receptor family.</text>
</comment>
<evidence type="ECO:0000256" key="4">
    <source>
        <dbReference type="ARBA" id="ARBA00022692"/>
    </source>
</evidence>
<dbReference type="InterPro" id="IPR012910">
    <property type="entry name" value="Plug_dom"/>
</dbReference>
<dbReference type="InterPro" id="IPR008969">
    <property type="entry name" value="CarboxyPept-like_regulatory"/>
</dbReference>
<evidence type="ECO:0000256" key="6">
    <source>
        <dbReference type="ARBA" id="ARBA00023136"/>
    </source>
</evidence>
<dbReference type="InterPro" id="IPR039426">
    <property type="entry name" value="TonB-dep_rcpt-like"/>
</dbReference>
<reference evidence="13 14" key="1">
    <citation type="submission" date="2016-08" db="EMBL/GenBank/DDBJ databases">
        <authorList>
            <person name="Seilhamer J.J."/>
        </authorList>
    </citation>
    <scope>NUCLEOTIDE SEQUENCE [LARGE SCALE GENOMIC DNA]</scope>
    <source>
        <strain evidence="13 14">A37T2</strain>
    </source>
</reference>
<feature type="domain" description="TonB-dependent receptor plug" evidence="12">
    <location>
        <begin position="118"/>
        <end position="235"/>
    </location>
</feature>
<dbReference type="EMBL" id="FMAR01000004">
    <property type="protein sequence ID" value="SCC15813.1"/>
    <property type="molecule type" value="Genomic_DNA"/>
</dbReference>
<evidence type="ECO:0000256" key="5">
    <source>
        <dbReference type="ARBA" id="ARBA00023077"/>
    </source>
</evidence>
<evidence type="ECO:0000256" key="2">
    <source>
        <dbReference type="ARBA" id="ARBA00022448"/>
    </source>
</evidence>
<evidence type="ECO:0000313" key="14">
    <source>
        <dbReference type="Proteomes" id="UP000242818"/>
    </source>
</evidence>
<keyword evidence="6 8" id="KW-0472">Membrane</keyword>
<keyword evidence="2 8" id="KW-0813">Transport</keyword>
<dbReference type="Pfam" id="PF07715">
    <property type="entry name" value="Plug"/>
    <property type="match status" value="1"/>
</dbReference>
<accession>A0A1C4C9Z2</accession>
<feature type="domain" description="TonB-dependent receptor-like beta-barrel" evidence="11">
    <location>
        <begin position="431"/>
        <end position="782"/>
    </location>
</feature>
<evidence type="ECO:0000256" key="7">
    <source>
        <dbReference type="ARBA" id="ARBA00023237"/>
    </source>
</evidence>
<dbReference type="Proteomes" id="UP000242818">
    <property type="component" value="Unassembled WGS sequence"/>
</dbReference>
<dbReference type="STRING" id="1335309.GA0116948_10422"/>
<dbReference type="Gene3D" id="2.40.170.20">
    <property type="entry name" value="TonB-dependent receptor, beta-barrel domain"/>
    <property type="match status" value="1"/>
</dbReference>
<dbReference type="InterPro" id="IPR000531">
    <property type="entry name" value="Beta-barrel_TonB"/>
</dbReference>
<evidence type="ECO:0000256" key="9">
    <source>
        <dbReference type="RuleBase" id="RU003357"/>
    </source>
</evidence>
<dbReference type="SUPFAM" id="SSF49464">
    <property type="entry name" value="Carboxypeptidase regulatory domain-like"/>
    <property type="match status" value="1"/>
</dbReference>
<keyword evidence="7 8" id="KW-0998">Cell outer membrane</keyword>
<dbReference type="Pfam" id="PF13715">
    <property type="entry name" value="CarbopepD_reg_2"/>
    <property type="match status" value="1"/>
</dbReference>
<feature type="signal peptide" evidence="10">
    <location>
        <begin position="1"/>
        <end position="22"/>
    </location>
</feature>
<keyword evidence="5 9" id="KW-0798">TonB box</keyword>
<keyword evidence="14" id="KW-1185">Reference proteome</keyword>
<keyword evidence="4 8" id="KW-0812">Transmembrane</keyword>
<evidence type="ECO:0000259" key="11">
    <source>
        <dbReference type="Pfam" id="PF00593"/>
    </source>
</evidence>
<keyword evidence="10" id="KW-0732">Signal</keyword>
<evidence type="ECO:0000256" key="1">
    <source>
        <dbReference type="ARBA" id="ARBA00004571"/>
    </source>
</evidence>
<evidence type="ECO:0000256" key="10">
    <source>
        <dbReference type="SAM" id="SignalP"/>
    </source>
</evidence>
<protein>
    <submittedName>
        <fullName evidence="13">TonB-linked outer membrane protein, SusC/RagA family</fullName>
    </submittedName>
</protein>
<evidence type="ECO:0000256" key="3">
    <source>
        <dbReference type="ARBA" id="ARBA00022452"/>
    </source>
</evidence>
<dbReference type="Gene3D" id="2.170.130.10">
    <property type="entry name" value="TonB-dependent receptor, plug domain"/>
    <property type="match status" value="1"/>
</dbReference>
<comment type="subcellular location">
    <subcellularLocation>
        <location evidence="1 8">Cell outer membrane</location>
        <topology evidence="1 8">Multi-pass membrane protein</topology>
    </subcellularLocation>
</comment>
<dbReference type="InterPro" id="IPR037066">
    <property type="entry name" value="Plug_dom_sf"/>
</dbReference>
<evidence type="ECO:0000259" key="12">
    <source>
        <dbReference type="Pfam" id="PF07715"/>
    </source>
</evidence>
<dbReference type="Gene3D" id="2.60.40.1120">
    <property type="entry name" value="Carboxypeptidase-like, regulatory domain"/>
    <property type="match status" value="1"/>
</dbReference>
<dbReference type="InterPro" id="IPR023996">
    <property type="entry name" value="TonB-dep_OMP_SusC/RagA"/>
</dbReference>
<dbReference type="InterPro" id="IPR023997">
    <property type="entry name" value="TonB-dep_OMP_SusC/RagA_CS"/>
</dbReference>
<evidence type="ECO:0000256" key="8">
    <source>
        <dbReference type="PROSITE-ProRule" id="PRU01360"/>
    </source>
</evidence>
<name>A0A1C4C9Z2_9BACT</name>
<proteinExistence type="inferred from homology"/>
<evidence type="ECO:0000313" key="13">
    <source>
        <dbReference type="EMBL" id="SCC15813.1"/>
    </source>
</evidence>
<dbReference type="PROSITE" id="PS52016">
    <property type="entry name" value="TONB_DEPENDENT_REC_3"/>
    <property type="match status" value="1"/>
</dbReference>
<gene>
    <name evidence="13" type="ORF">GA0116948_10422</name>
</gene>
<dbReference type="NCBIfam" id="TIGR04056">
    <property type="entry name" value="OMP_RagA_SusC"/>
    <property type="match status" value="1"/>
</dbReference>
<dbReference type="SUPFAM" id="SSF56935">
    <property type="entry name" value="Porins"/>
    <property type="match status" value="1"/>
</dbReference>
<keyword evidence="3 8" id="KW-1134">Transmembrane beta strand</keyword>
<organism evidence="13 14">
    <name type="scientific">Chitinophaga costaii</name>
    <dbReference type="NCBI Taxonomy" id="1335309"/>
    <lineage>
        <taxon>Bacteria</taxon>
        <taxon>Pseudomonadati</taxon>
        <taxon>Bacteroidota</taxon>
        <taxon>Chitinophagia</taxon>
        <taxon>Chitinophagales</taxon>
        <taxon>Chitinophagaceae</taxon>
        <taxon>Chitinophaga</taxon>
    </lineage>
</organism>
<dbReference type="InterPro" id="IPR036942">
    <property type="entry name" value="Beta-barrel_TonB_sf"/>
</dbReference>
<feature type="chain" id="PRO_5008689743" evidence="10">
    <location>
        <begin position="23"/>
        <end position="1049"/>
    </location>
</feature>
<sequence>MHMKKLLVLVAFVLTLASQVLAQNNRTVTGKIIDETGVPLAGVTVAIPGTRTGTVTNATGLFSLNIPEGTKAVKVSFIGYESQTVSLTDASDITIKIKPDNKSLSEVVVVGYGTQKRVEITGSIGTVKGTAIAQQPVQSFDGALGGRVAGVQITVPNGVVNNPPVFRIRGTNSISLSSYPLIVIDGVVSFTGDIGSTAAPTNPLAGINPNDIESIDIAKDAAATSIYGSRGANGVVFVTTKKGKQGKAKVTYSGWVGEAQAQRLPKLLNAQQYVDNKNLGIAHAAADGKNLGTSFAINEDKNGNPINTNWLDVVYRKAVSHSHAISISGANDKTTYYMSAGFTDQQGILRRNEFVRKNILFNIDQKVGSILTIGGKISYANEKNLSANSSGSLEGEAFNSGGLARLAFLTGPNVSPYLNDGSYNVDGGVIGTMGNVGVQSGIYNPQVILDLDRSNSINNHIQSSIYAQLRPFSWVTLRTQYGIDQNHIDNELYENPISGDASPTAEAINATGIYNRWVWDNTIQFDKSFGKHSFSLLGGTEEEKSTKELFGIDRTGQNDPLFNNVEGGWQTTNPISSPVNTYNYLVSEFGRLNYNYAEKYFISANLRRDGNSNLGKNAKYGNFYGLSAGWTVSNENFWSHSSLGKTLNDLKLKASYGKVGNASISDFKSFSFYGSKLYNGDPTLYYSQAGNDYLTWETSKQLNIGLSFGLFDSRLHGEFNWYRNNVDGLILFVPMPPSAGVPTTIPKNIGSMYNTGEEIALGATIINHKNFTWNSDFNISFNRNKITNLYDGATQIISQTSGLESVSVQKVGDPIGMIFVTRTAGVDPANGKRIFVAADGQKFEFSLYGGGDGLANKWMTTDGKTTTRSVSGADAVAYKKTNPTFFGGWDNTFRYKSFELGILATFQAGNYVYYGTNAGLKDQRYWNNSTDVLHAWNTPNQKTDVPRVVYGDNISNGSSFPLDVNVFKGDFIKLRSVTLAYYLPGNVLTSTHLSSVKLYVSSNNLGIWTKYPGPDPEVSSNGNNPGLQGIDRNTLANGRTLTFGLNVGF</sequence>
<dbReference type="NCBIfam" id="TIGR04057">
    <property type="entry name" value="SusC_RagA_signa"/>
    <property type="match status" value="1"/>
</dbReference>
<dbReference type="AlphaFoldDB" id="A0A1C4C9Z2"/>